<keyword evidence="3" id="KW-1185">Reference proteome</keyword>
<evidence type="ECO:0000313" key="2">
    <source>
        <dbReference type="EMBL" id="TRY96835.1"/>
    </source>
</evidence>
<evidence type="ECO:0000256" key="1">
    <source>
        <dbReference type="SAM" id="MobiDB-lite"/>
    </source>
</evidence>
<feature type="compositionally biased region" description="Basic and acidic residues" evidence="1">
    <location>
        <begin position="127"/>
        <end position="141"/>
    </location>
</feature>
<feature type="region of interest" description="Disordered" evidence="1">
    <location>
        <begin position="121"/>
        <end position="141"/>
    </location>
</feature>
<evidence type="ECO:0000313" key="3">
    <source>
        <dbReference type="Proteomes" id="UP000316079"/>
    </source>
</evidence>
<protein>
    <submittedName>
        <fullName evidence="2">Uncharacterized protein</fullName>
    </submittedName>
</protein>
<dbReference type="EMBL" id="SRMA01025251">
    <property type="protein sequence ID" value="TRY96835.1"/>
    <property type="molecule type" value="Genomic_DNA"/>
</dbReference>
<comment type="caution">
    <text evidence="2">The sequence shown here is derived from an EMBL/GenBank/DDBJ whole genome shotgun (WGS) entry which is preliminary data.</text>
</comment>
<gene>
    <name evidence="2" type="ORF">DNTS_015409</name>
</gene>
<proteinExistence type="predicted"/>
<name>A0A553R3S5_9TELE</name>
<feature type="compositionally biased region" description="Basic and acidic residues" evidence="1">
    <location>
        <begin position="242"/>
        <end position="260"/>
    </location>
</feature>
<sequence>MLLSLQYYGEESLRYLVSCTIHNSETDAGQTKPSLGAEDIWHHEASSFSTPKFTRLPRAVTMEQMEVRSSNQSAARQSFRNHPPEPLSSCQVFAKGSLLSANQRARLSEARHQPWRFLEPIEAGTRLGDDGSPSKDVDNEGHVDTVQSLQIYFEQRSAEAERQRDGASQAKNNAAAAAEQLLTANTGFRDASLLWARGELEELEDALPQRLPAPARPRGEEEKRSAGPVRTRAGHENGTSHGRGEQMDERSASIIDKRELSSSTHRATGAGSWENAHAPPRVPPPHSRADSGSTGRAIQTGDRSPLQHNARPPVAPAAQIGADEEEQGRSTSNRSRPTLVCAVGDGQPGDQQDVDLLTPRLPIVLFYHIPQSMNKVFPLMVWSLIVPQALSLGTGLAPNFPTPPPGNLTAPVRLDQLQENRASEGLQRATRDNY</sequence>
<accession>A0A553R3S5</accession>
<dbReference type="AlphaFoldDB" id="A0A553R3S5"/>
<dbReference type="Proteomes" id="UP000316079">
    <property type="component" value="Unassembled WGS sequence"/>
</dbReference>
<feature type="region of interest" description="Disordered" evidence="1">
    <location>
        <begin position="205"/>
        <end position="339"/>
    </location>
</feature>
<reference evidence="2 3" key="1">
    <citation type="journal article" date="2019" name="Sci. Data">
        <title>Hybrid genome assembly and annotation of Danionella translucida.</title>
        <authorList>
            <person name="Kadobianskyi M."/>
            <person name="Schulze L."/>
            <person name="Schuelke M."/>
            <person name="Judkewitz B."/>
        </authorList>
    </citation>
    <scope>NUCLEOTIDE SEQUENCE [LARGE SCALE GENOMIC DNA]</scope>
    <source>
        <strain evidence="2 3">Bolton</strain>
    </source>
</reference>
<organism evidence="2 3">
    <name type="scientific">Danionella cerebrum</name>
    <dbReference type="NCBI Taxonomy" id="2873325"/>
    <lineage>
        <taxon>Eukaryota</taxon>
        <taxon>Metazoa</taxon>
        <taxon>Chordata</taxon>
        <taxon>Craniata</taxon>
        <taxon>Vertebrata</taxon>
        <taxon>Euteleostomi</taxon>
        <taxon>Actinopterygii</taxon>
        <taxon>Neopterygii</taxon>
        <taxon>Teleostei</taxon>
        <taxon>Ostariophysi</taxon>
        <taxon>Cypriniformes</taxon>
        <taxon>Danionidae</taxon>
        <taxon>Danioninae</taxon>
        <taxon>Danionella</taxon>
    </lineage>
</organism>